<keyword evidence="4 9" id="KW-0067">ATP-binding</keyword>
<dbReference type="Proteomes" id="UP000014809">
    <property type="component" value="Chromosome"/>
</dbReference>
<dbReference type="EMBL" id="CP003696">
    <property type="protein sequence ID" value="AGP30990.1"/>
    <property type="molecule type" value="Genomic_DNA"/>
</dbReference>
<evidence type="ECO:0000313" key="13">
    <source>
        <dbReference type="Proteomes" id="UP000014809"/>
    </source>
</evidence>
<dbReference type="Gene3D" id="3.40.50.300">
    <property type="entry name" value="P-loop containing nucleotide triphosphate hydrolases"/>
    <property type="match status" value="2"/>
</dbReference>
<evidence type="ECO:0000259" key="11">
    <source>
        <dbReference type="PROSITE" id="PS51198"/>
    </source>
</evidence>
<protein>
    <recommendedName>
        <fullName evidence="7">DNA 3'-5' helicase</fullName>
        <ecNumber evidence="7">5.6.2.4</ecNumber>
    </recommendedName>
</protein>
<feature type="region of interest" description="Disordered" evidence="10">
    <location>
        <begin position="667"/>
        <end position="687"/>
    </location>
</feature>
<dbReference type="Pfam" id="PF00580">
    <property type="entry name" value="UvrD-helicase"/>
    <property type="match status" value="1"/>
</dbReference>
<dbReference type="OrthoDB" id="3196525at2"/>
<keyword evidence="13" id="KW-1185">Reference proteome</keyword>
<evidence type="ECO:0000256" key="6">
    <source>
        <dbReference type="ARBA" id="ARBA00034617"/>
    </source>
</evidence>
<keyword evidence="3 9" id="KW-0347">Helicase</keyword>
<dbReference type="SUPFAM" id="SSF52540">
    <property type="entry name" value="P-loop containing nucleoside triphosphate hydrolases"/>
    <property type="match status" value="1"/>
</dbReference>
<keyword evidence="2 9" id="KW-0378">Hydrolase</keyword>
<evidence type="ECO:0000256" key="7">
    <source>
        <dbReference type="ARBA" id="ARBA00034808"/>
    </source>
</evidence>
<feature type="binding site" evidence="9">
    <location>
        <begin position="357"/>
        <end position="364"/>
    </location>
    <ligand>
        <name>ATP</name>
        <dbReference type="ChEBI" id="CHEBI:30616"/>
    </ligand>
</feature>
<dbReference type="InterPro" id="IPR014016">
    <property type="entry name" value="UvrD-like_ATP-bd"/>
</dbReference>
<dbReference type="GO" id="GO:0005524">
    <property type="term" value="F:ATP binding"/>
    <property type="evidence" value="ECO:0007669"/>
    <property type="project" value="UniProtKB-UniRule"/>
</dbReference>
<feature type="region of interest" description="Disordered" evidence="10">
    <location>
        <begin position="137"/>
        <end position="172"/>
    </location>
</feature>
<comment type="catalytic activity">
    <reaction evidence="6">
        <text>Couples ATP hydrolysis with the unwinding of duplex DNA by translocating in the 3'-5' direction.</text>
        <dbReference type="EC" id="5.6.2.4"/>
    </reaction>
</comment>
<evidence type="ECO:0000256" key="4">
    <source>
        <dbReference type="ARBA" id="ARBA00022840"/>
    </source>
</evidence>
<dbReference type="Pfam" id="PF13361">
    <property type="entry name" value="UvrD_C"/>
    <property type="match status" value="1"/>
</dbReference>
<sequence length="855" mass="92881">MATVTFSSTFSKVDGLDSQIVNFIRKLQQHPEDPGLNLKKPKGAKDRNVRTARINKQYRAVLFDLSGSAGRHFVLVDILNHDDAYAKAERLRLETNPVNGVAVLREEATVEPEVEESLTKAQAAAARARQQVSQQVSQQATQQTRQQAEVEVSAEPVTEAESADRAESTDDNHTVVPEATATVSPVPAVPVAPVRTPKEVLAASGISVDDIRDRLGIPARAVDIALEVPDVELVDATLTAHHVGERDRDILLAVFAEYSLDEILDEFQLGAAQPVTDATVDAAAPPASEQNSTDSLISSLEHPAARSRFVTVTEGTSDARLLEIIDQISFNDWRIFLHESQQPLVDAQFSGAGRVLGGAGTGKTVVAVYRANNLATSWGKNPELNSDSPRVLLTTYTRALADSLKSLMNLLNPSYPEATAIGAPGMWIAGIDSVIHTVLDRAQSSEIRAAVTSGLGLDALPNDLAGLDGRSENRLWKESVDLAQTTLSPEKANPEFLSQEYSTVILGNAITEQNAYLRTKRRGRGTSLNRTERKDVWKIIEIFHRKCLGTGRLTWPALAIIAAEILTERIAHHGGRSLFDHVVIDEAQDFHAAHWRFLRAAVAPGRNDIFLAEDPHQRIYGQHLVLSHYGIATKGRASRRLTRNYRTTAETLRYALDILNGAEWKDAEDSTDKTSGTRSLRHGPDPLIVPVTTEAEQVDAVIAQIAAWKKEVAERAAENASGEGGADTDAVSAIHVGVLTRSKNQVRSLTTMLSAAGLDVTDSRQATVAAKHEIAVMTMHSAKGLEFTHVILLGADAATMPQQFRMRGLAEAEKEDILQRERALLYVAASRARDALMVTVLGEPSELLPTSGIND</sequence>
<evidence type="ECO:0000256" key="8">
    <source>
        <dbReference type="ARBA" id="ARBA00048988"/>
    </source>
</evidence>
<dbReference type="KEGG" id="cter:A606_06715"/>
<dbReference type="PANTHER" id="PTHR11070">
    <property type="entry name" value="UVRD / RECB / PCRA DNA HELICASE FAMILY MEMBER"/>
    <property type="match status" value="1"/>
</dbReference>
<evidence type="ECO:0000313" key="12">
    <source>
        <dbReference type="EMBL" id="AGP30990.1"/>
    </source>
</evidence>
<keyword evidence="5" id="KW-0413">Isomerase</keyword>
<dbReference type="PROSITE" id="PS51198">
    <property type="entry name" value="UVRD_HELICASE_ATP_BIND"/>
    <property type="match status" value="1"/>
</dbReference>
<evidence type="ECO:0000256" key="2">
    <source>
        <dbReference type="ARBA" id="ARBA00022801"/>
    </source>
</evidence>
<evidence type="ECO:0000256" key="10">
    <source>
        <dbReference type="SAM" id="MobiDB-lite"/>
    </source>
</evidence>
<evidence type="ECO:0000256" key="1">
    <source>
        <dbReference type="ARBA" id="ARBA00022741"/>
    </source>
</evidence>
<dbReference type="RefSeq" id="WP_020441351.1">
    <property type="nucleotide sequence ID" value="NC_021663.1"/>
</dbReference>
<evidence type="ECO:0000256" key="3">
    <source>
        <dbReference type="ARBA" id="ARBA00022806"/>
    </source>
</evidence>
<dbReference type="InterPro" id="IPR014017">
    <property type="entry name" value="DNA_helicase_UvrD-like_C"/>
</dbReference>
<dbReference type="STRING" id="1200352.A606_06715"/>
<accession>S4XH54</accession>
<dbReference type="HOGENOM" id="CLU_023846_0_0_11"/>
<dbReference type="GO" id="GO:0016887">
    <property type="term" value="F:ATP hydrolysis activity"/>
    <property type="evidence" value="ECO:0007669"/>
    <property type="project" value="RHEA"/>
</dbReference>
<evidence type="ECO:0000256" key="5">
    <source>
        <dbReference type="ARBA" id="ARBA00023235"/>
    </source>
</evidence>
<feature type="compositionally biased region" description="Basic and acidic residues" evidence="10">
    <location>
        <begin position="162"/>
        <end position="172"/>
    </location>
</feature>
<dbReference type="InterPro" id="IPR027417">
    <property type="entry name" value="P-loop_NTPase"/>
</dbReference>
<dbReference type="InterPro" id="IPR000212">
    <property type="entry name" value="DNA_helicase_UvrD/REP"/>
</dbReference>
<dbReference type="eggNOG" id="COG0210">
    <property type="taxonomic scope" value="Bacteria"/>
</dbReference>
<feature type="domain" description="UvrD-like helicase ATP-binding" evidence="11">
    <location>
        <begin position="336"/>
        <end position="648"/>
    </location>
</feature>
<proteinExistence type="predicted"/>
<dbReference type="GO" id="GO:0003677">
    <property type="term" value="F:DNA binding"/>
    <property type="evidence" value="ECO:0007669"/>
    <property type="project" value="InterPro"/>
</dbReference>
<evidence type="ECO:0000256" key="9">
    <source>
        <dbReference type="PROSITE-ProRule" id="PRU00560"/>
    </source>
</evidence>
<dbReference type="PANTHER" id="PTHR11070:SF45">
    <property type="entry name" value="DNA 3'-5' HELICASE"/>
    <property type="match status" value="1"/>
</dbReference>
<dbReference type="GO" id="GO:0043138">
    <property type="term" value="F:3'-5' DNA helicase activity"/>
    <property type="evidence" value="ECO:0007669"/>
    <property type="project" value="UniProtKB-EC"/>
</dbReference>
<reference evidence="12 13" key="1">
    <citation type="submission" date="2012-06" db="EMBL/GenBank/DDBJ databases">
        <title>Complete genome sequence of Corynebacterium terpenotabidum Y-11 (=DSM 44721).</title>
        <authorList>
            <person name="Ruckert C."/>
            <person name="Albersmeier A."/>
            <person name="Al-Dilaimi A."/>
            <person name="Szczepanowski R."/>
            <person name="Kalinowski J."/>
        </authorList>
    </citation>
    <scope>NUCLEOTIDE SEQUENCE [LARGE SCALE GENOMIC DNA]</scope>
    <source>
        <strain evidence="12 13">Y-11</strain>
    </source>
</reference>
<name>S4XH54_9CORY</name>
<dbReference type="PATRIC" id="fig|1200352.3.peg.1370"/>
<dbReference type="EC" id="5.6.2.4" evidence="7"/>
<dbReference type="GO" id="GO:0000725">
    <property type="term" value="P:recombinational repair"/>
    <property type="evidence" value="ECO:0007669"/>
    <property type="project" value="TreeGrafter"/>
</dbReference>
<dbReference type="GO" id="GO:0005829">
    <property type="term" value="C:cytosol"/>
    <property type="evidence" value="ECO:0007669"/>
    <property type="project" value="TreeGrafter"/>
</dbReference>
<gene>
    <name evidence="12" type="ORF">A606_06715</name>
</gene>
<keyword evidence="1 9" id="KW-0547">Nucleotide-binding</keyword>
<feature type="compositionally biased region" description="Low complexity" evidence="10">
    <location>
        <begin position="137"/>
        <end position="147"/>
    </location>
</feature>
<comment type="catalytic activity">
    <reaction evidence="8">
        <text>ATP + H2O = ADP + phosphate + H(+)</text>
        <dbReference type="Rhea" id="RHEA:13065"/>
        <dbReference type="ChEBI" id="CHEBI:15377"/>
        <dbReference type="ChEBI" id="CHEBI:15378"/>
        <dbReference type="ChEBI" id="CHEBI:30616"/>
        <dbReference type="ChEBI" id="CHEBI:43474"/>
        <dbReference type="ChEBI" id="CHEBI:456216"/>
        <dbReference type="EC" id="5.6.2.4"/>
    </reaction>
</comment>
<organism evidence="12 13">
    <name type="scientific">Corynebacterium terpenotabidum Y-11</name>
    <dbReference type="NCBI Taxonomy" id="1200352"/>
    <lineage>
        <taxon>Bacteria</taxon>
        <taxon>Bacillati</taxon>
        <taxon>Actinomycetota</taxon>
        <taxon>Actinomycetes</taxon>
        <taxon>Mycobacteriales</taxon>
        <taxon>Corynebacteriaceae</taxon>
        <taxon>Corynebacterium</taxon>
    </lineage>
</organism>
<dbReference type="AlphaFoldDB" id="S4XH54"/>